<dbReference type="GO" id="GO:0046872">
    <property type="term" value="F:metal ion binding"/>
    <property type="evidence" value="ECO:0007669"/>
    <property type="project" value="UniProtKB-KW"/>
</dbReference>
<dbReference type="AlphaFoldDB" id="A0A812Q762"/>
<dbReference type="InterPro" id="IPR002804">
    <property type="entry name" value="Archease"/>
</dbReference>
<evidence type="ECO:0000256" key="1">
    <source>
        <dbReference type="ARBA" id="ARBA00007963"/>
    </source>
</evidence>
<protein>
    <recommendedName>
        <fullName evidence="6">Archease domain-containing protein</fullName>
    </recommendedName>
</protein>
<dbReference type="SUPFAM" id="SSF69819">
    <property type="entry name" value="MTH1598-like"/>
    <property type="match status" value="1"/>
</dbReference>
<reference evidence="7" key="1">
    <citation type="submission" date="2021-02" db="EMBL/GenBank/DDBJ databases">
        <authorList>
            <person name="Dougan E. K."/>
            <person name="Rhodes N."/>
            <person name="Thang M."/>
            <person name="Chan C."/>
        </authorList>
    </citation>
    <scope>NUCLEOTIDE SEQUENCE</scope>
</reference>
<dbReference type="InterPro" id="IPR023572">
    <property type="entry name" value="Archease_dom"/>
</dbReference>
<dbReference type="GO" id="GO:0072669">
    <property type="term" value="C:tRNA-splicing ligase complex"/>
    <property type="evidence" value="ECO:0007669"/>
    <property type="project" value="TreeGrafter"/>
</dbReference>
<evidence type="ECO:0000313" key="7">
    <source>
        <dbReference type="EMBL" id="CAE7359109.1"/>
    </source>
</evidence>
<sequence>MAPDTPAWLEEAYPDSQSPSYLVEAVDGVPAQDETLKAGVLIVGIAGVPLLGLSDDALEDAFGSHFQDGVELLLLDSEELQRATVERDSQGECPCNEADDDVEGDAVPLEQELVELLEHGSVLNLRLCPATQLRDLAPEVRAALDDDLQTFAALHDLRVELHCPEATTASARLTLCGVPDDVNVSRSEAEELMRFYGLLPKSGEEASTVEVEGLVMKSLPARHRRRRKAPETAPGEEKASKAPILEAPEALGEVVGEPRERRAGSAICTSDTSEERRYFEYLDHTADVILHSWGHTLEEAFEQCCVSFFAYLTDLDTVSLSETVEVEASGHDMTDLLYHLLDEFLFSFSTEFVVCRRVEVFELDTTDMTRFRAKARGRGEKFDLKKHPQGTEIKAITMHQMKVLTPTEVITEAGTQPRVECPQDSQDGRATKPDFPYECYALVDI</sequence>
<keyword evidence="8" id="KW-1185">Reference proteome</keyword>
<dbReference type="OrthoDB" id="2190767at2759"/>
<evidence type="ECO:0000256" key="3">
    <source>
        <dbReference type="ARBA" id="ARBA00022723"/>
    </source>
</evidence>
<proteinExistence type="inferred from homology"/>
<feature type="domain" description="Archease" evidence="6">
    <location>
        <begin position="279"/>
        <end position="405"/>
    </location>
</feature>
<evidence type="ECO:0000256" key="2">
    <source>
        <dbReference type="ARBA" id="ARBA00022694"/>
    </source>
</evidence>
<dbReference type="GO" id="GO:0006388">
    <property type="term" value="P:tRNA splicing, via endonucleolytic cleavage and ligation"/>
    <property type="evidence" value="ECO:0007669"/>
    <property type="project" value="TreeGrafter"/>
</dbReference>
<dbReference type="PANTHER" id="PTHR12682:SF11">
    <property type="entry name" value="PROTEIN ARCHEASE"/>
    <property type="match status" value="1"/>
</dbReference>
<feature type="region of interest" description="Disordered" evidence="5">
    <location>
        <begin position="221"/>
        <end position="242"/>
    </location>
</feature>
<dbReference type="InterPro" id="IPR036820">
    <property type="entry name" value="Archease_dom_sf"/>
</dbReference>
<dbReference type="FunFam" id="3.55.10.10:FF:000001">
    <property type="entry name" value="protein archease isoform X1"/>
    <property type="match status" value="1"/>
</dbReference>
<dbReference type="Pfam" id="PF01951">
    <property type="entry name" value="Archease"/>
    <property type="match status" value="1"/>
</dbReference>
<dbReference type="EMBL" id="CAJNDS010002170">
    <property type="protein sequence ID" value="CAE7359109.1"/>
    <property type="molecule type" value="Genomic_DNA"/>
</dbReference>
<dbReference type="Gene3D" id="3.55.10.10">
    <property type="entry name" value="Archease domain"/>
    <property type="match status" value="1"/>
</dbReference>
<evidence type="ECO:0000313" key="8">
    <source>
        <dbReference type="Proteomes" id="UP000604046"/>
    </source>
</evidence>
<dbReference type="Proteomes" id="UP000604046">
    <property type="component" value="Unassembled WGS sequence"/>
</dbReference>
<organism evidence="7 8">
    <name type="scientific">Symbiodinium natans</name>
    <dbReference type="NCBI Taxonomy" id="878477"/>
    <lineage>
        <taxon>Eukaryota</taxon>
        <taxon>Sar</taxon>
        <taxon>Alveolata</taxon>
        <taxon>Dinophyceae</taxon>
        <taxon>Suessiales</taxon>
        <taxon>Symbiodiniaceae</taxon>
        <taxon>Symbiodinium</taxon>
    </lineage>
</organism>
<gene>
    <name evidence="7" type="ORF">SNAT2548_LOCUS19234</name>
</gene>
<keyword evidence="2" id="KW-0819">tRNA processing</keyword>
<keyword evidence="4" id="KW-0106">Calcium</keyword>
<evidence type="ECO:0000259" key="6">
    <source>
        <dbReference type="Pfam" id="PF01951"/>
    </source>
</evidence>
<evidence type="ECO:0000256" key="4">
    <source>
        <dbReference type="ARBA" id="ARBA00022837"/>
    </source>
</evidence>
<accession>A0A812Q762</accession>
<keyword evidence="3" id="KW-0479">Metal-binding</keyword>
<evidence type="ECO:0000256" key="5">
    <source>
        <dbReference type="SAM" id="MobiDB-lite"/>
    </source>
</evidence>
<comment type="similarity">
    <text evidence="1">Belongs to the archease family.</text>
</comment>
<name>A0A812Q762_9DINO</name>
<dbReference type="PANTHER" id="PTHR12682">
    <property type="entry name" value="ARCHEASE"/>
    <property type="match status" value="1"/>
</dbReference>
<comment type="caution">
    <text evidence="7">The sequence shown here is derived from an EMBL/GenBank/DDBJ whole genome shotgun (WGS) entry which is preliminary data.</text>
</comment>